<accession>A0ABV6JQA1</accession>
<reference evidence="2 3" key="1">
    <citation type="submission" date="2024-09" db="EMBL/GenBank/DDBJ databases">
        <authorList>
            <person name="Sun Q."/>
            <person name="Mori K."/>
        </authorList>
    </citation>
    <scope>NUCLEOTIDE SEQUENCE [LARGE SCALE GENOMIC DNA]</scope>
    <source>
        <strain evidence="2 3">TBRC 5777</strain>
    </source>
</reference>
<sequence length="65" mass="6641">MTLAELLAGVAVVLAIEGLLYALAPSVMRRALLTMAATPEGRLRWGGVVAAAAGILLATLLIRGI</sequence>
<dbReference type="InterPro" id="IPR019201">
    <property type="entry name" value="DUF2065"/>
</dbReference>
<feature type="transmembrane region" description="Helical" evidence="1">
    <location>
        <begin position="6"/>
        <end position="24"/>
    </location>
</feature>
<keyword evidence="3" id="KW-1185">Reference proteome</keyword>
<proteinExistence type="predicted"/>
<dbReference type="Pfam" id="PF09838">
    <property type="entry name" value="DUF2065"/>
    <property type="match status" value="1"/>
</dbReference>
<keyword evidence="1" id="KW-1133">Transmembrane helix</keyword>
<feature type="transmembrane region" description="Helical" evidence="1">
    <location>
        <begin position="45"/>
        <end position="62"/>
    </location>
</feature>
<dbReference type="Proteomes" id="UP001589865">
    <property type="component" value="Unassembled WGS sequence"/>
</dbReference>
<organism evidence="2 3">
    <name type="scientific">Roseomonas elaeocarpi</name>
    <dbReference type="NCBI Taxonomy" id="907779"/>
    <lineage>
        <taxon>Bacteria</taxon>
        <taxon>Pseudomonadati</taxon>
        <taxon>Pseudomonadota</taxon>
        <taxon>Alphaproteobacteria</taxon>
        <taxon>Acetobacterales</taxon>
        <taxon>Roseomonadaceae</taxon>
        <taxon>Roseomonas</taxon>
    </lineage>
</organism>
<protein>
    <submittedName>
        <fullName evidence="2">DUF2065 domain-containing protein</fullName>
    </submittedName>
</protein>
<keyword evidence="1" id="KW-0472">Membrane</keyword>
<evidence type="ECO:0000313" key="2">
    <source>
        <dbReference type="EMBL" id="MFC0407492.1"/>
    </source>
</evidence>
<evidence type="ECO:0000313" key="3">
    <source>
        <dbReference type="Proteomes" id="UP001589865"/>
    </source>
</evidence>
<evidence type="ECO:0000256" key="1">
    <source>
        <dbReference type="SAM" id="Phobius"/>
    </source>
</evidence>
<gene>
    <name evidence="2" type="ORF">ACFFGY_04480</name>
</gene>
<keyword evidence="1" id="KW-0812">Transmembrane</keyword>
<dbReference type="EMBL" id="JBHLUN010000003">
    <property type="protein sequence ID" value="MFC0407492.1"/>
    <property type="molecule type" value="Genomic_DNA"/>
</dbReference>
<name>A0ABV6JQA1_9PROT</name>
<dbReference type="RefSeq" id="WP_377043208.1">
    <property type="nucleotide sequence ID" value="NZ_JBHLUN010000003.1"/>
</dbReference>
<comment type="caution">
    <text evidence="2">The sequence shown here is derived from an EMBL/GenBank/DDBJ whole genome shotgun (WGS) entry which is preliminary data.</text>
</comment>